<accession>A0A7W8YPK6</accession>
<reference evidence="1 2" key="1">
    <citation type="submission" date="2020-08" db="EMBL/GenBank/DDBJ databases">
        <title>Genomic Encyclopedia of Type Strains, Phase IV (KMG-V): Genome sequencing to study the core and pangenomes of soil and plant-associated prokaryotes.</title>
        <authorList>
            <person name="Whitman W."/>
        </authorList>
    </citation>
    <scope>NUCLEOTIDE SEQUENCE [LARGE SCALE GENOMIC DNA]</scope>
    <source>
        <strain evidence="1 2">MP7CTX6</strain>
    </source>
</reference>
<protein>
    <submittedName>
        <fullName evidence="1">Uncharacterized protein</fullName>
    </submittedName>
</protein>
<evidence type="ECO:0000313" key="1">
    <source>
        <dbReference type="EMBL" id="MBB5619369.1"/>
    </source>
</evidence>
<evidence type="ECO:0000313" key="2">
    <source>
        <dbReference type="Proteomes" id="UP000537718"/>
    </source>
</evidence>
<gene>
    <name evidence="1" type="ORF">HDE69_000405</name>
</gene>
<sequence>MENSNTIQPLKETQTAITADVPPTIPLSVAIARATSWRKMITSIPDESKLPYTNAACDSVAPLIPSQLIFRAININMRDIDLLKQEHPNASSVRLYMSIPDPDFPFQICGMLVPVDAQNNEMLTRAGDANTSREDLLNKEEYSTVYDFTQPCPTLCSTMSPLFDSFNSVEPYLQYTK</sequence>
<name>A0A7W8YPK6_9SPHI</name>
<dbReference type="AlphaFoldDB" id="A0A7W8YPK6"/>
<comment type="caution">
    <text evidence="1">The sequence shown here is derived from an EMBL/GenBank/DDBJ whole genome shotgun (WGS) entry which is preliminary data.</text>
</comment>
<proteinExistence type="predicted"/>
<dbReference type="Proteomes" id="UP000537718">
    <property type="component" value="Unassembled WGS sequence"/>
</dbReference>
<dbReference type="RefSeq" id="WP_183865518.1">
    <property type="nucleotide sequence ID" value="NZ_JACHCF010000001.1"/>
</dbReference>
<dbReference type="EMBL" id="JACHCF010000001">
    <property type="protein sequence ID" value="MBB5619369.1"/>
    <property type="molecule type" value="Genomic_DNA"/>
</dbReference>
<organism evidence="1 2">
    <name type="scientific">Pedobacter cryoconitis</name>
    <dbReference type="NCBI Taxonomy" id="188932"/>
    <lineage>
        <taxon>Bacteria</taxon>
        <taxon>Pseudomonadati</taxon>
        <taxon>Bacteroidota</taxon>
        <taxon>Sphingobacteriia</taxon>
        <taxon>Sphingobacteriales</taxon>
        <taxon>Sphingobacteriaceae</taxon>
        <taxon>Pedobacter</taxon>
    </lineage>
</organism>